<gene>
    <name evidence="2" type="primary">Aste57867_16695</name>
    <name evidence="1" type="ORF">As57867_016638</name>
    <name evidence="2" type="ORF">ASTE57867_16695</name>
</gene>
<name>A0A485L624_9STRA</name>
<dbReference type="EMBL" id="CAADRA010005947">
    <property type="protein sequence ID" value="VFT93465.1"/>
    <property type="molecule type" value="Genomic_DNA"/>
</dbReference>
<protein>
    <submittedName>
        <fullName evidence="2">Aste57867_16695 protein</fullName>
    </submittedName>
</protein>
<dbReference type="Proteomes" id="UP000332933">
    <property type="component" value="Unassembled WGS sequence"/>
</dbReference>
<keyword evidence="3" id="KW-1185">Reference proteome</keyword>
<reference evidence="2 3" key="1">
    <citation type="submission" date="2019-03" db="EMBL/GenBank/DDBJ databases">
        <authorList>
            <person name="Gaulin E."/>
            <person name="Dumas B."/>
        </authorList>
    </citation>
    <scope>NUCLEOTIDE SEQUENCE [LARGE SCALE GENOMIC DNA]</scope>
    <source>
        <strain evidence="2">CBS 568.67</strain>
    </source>
</reference>
<dbReference type="InterPro" id="IPR035991">
    <property type="entry name" value="Casein_kinase_II_beta-like"/>
</dbReference>
<accession>A0A485L624</accession>
<evidence type="ECO:0000313" key="3">
    <source>
        <dbReference type="Proteomes" id="UP000332933"/>
    </source>
</evidence>
<reference evidence="1" key="2">
    <citation type="submission" date="2019-06" db="EMBL/GenBank/DDBJ databases">
        <title>Genomics analysis of Aphanomyces spp. identifies a new class of oomycete effector associated with host adaptation.</title>
        <authorList>
            <person name="Gaulin E."/>
        </authorList>
    </citation>
    <scope>NUCLEOTIDE SEQUENCE</scope>
    <source>
        <strain evidence="1">CBS 578.67</strain>
    </source>
</reference>
<proteinExistence type="predicted"/>
<sequence length="310" mass="35421">MYRRLLEYESDYIAGDHKLSNYTHWMVQYRILQNKPVWKPIFKTKKSLKSIFSRCPHSNCRGQLPLALVFSMHVDDSSIFCPHCSATLNYRMFQLGEMLAANPRGLQWSASGRPIMLALPAIPRDGCVEAFQAALVHTVSSLTTDDSVQTPLLDVANATLDAFLNRCLGSFDFDVVLMMLHDLSNMIEWGSMVATCANFEYWSRPQIIQAAIVRYHKFMELNKLCDRTLVRTHDISLVETMQCAFGQEYRAYLSKLFGMAYAFDASDFDEPAPVSIETTAARAADTYLEWASHYDEAYLPLDHRNHLRAM</sequence>
<evidence type="ECO:0000313" key="1">
    <source>
        <dbReference type="EMBL" id="KAF0692206.1"/>
    </source>
</evidence>
<dbReference type="OrthoDB" id="70373at2759"/>
<dbReference type="EMBL" id="VJMH01005926">
    <property type="protein sequence ID" value="KAF0692206.1"/>
    <property type="molecule type" value="Genomic_DNA"/>
</dbReference>
<dbReference type="AlphaFoldDB" id="A0A485L624"/>
<dbReference type="GO" id="GO:0019887">
    <property type="term" value="F:protein kinase regulator activity"/>
    <property type="evidence" value="ECO:0007669"/>
    <property type="project" value="InterPro"/>
</dbReference>
<dbReference type="SUPFAM" id="SSF57798">
    <property type="entry name" value="Casein kinase II beta subunit"/>
    <property type="match status" value="1"/>
</dbReference>
<organism evidence="2 3">
    <name type="scientific">Aphanomyces stellatus</name>
    <dbReference type="NCBI Taxonomy" id="120398"/>
    <lineage>
        <taxon>Eukaryota</taxon>
        <taxon>Sar</taxon>
        <taxon>Stramenopiles</taxon>
        <taxon>Oomycota</taxon>
        <taxon>Saprolegniomycetes</taxon>
        <taxon>Saprolegniales</taxon>
        <taxon>Verrucalvaceae</taxon>
        <taxon>Aphanomyces</taxon>
    </lineage>
</organism>
<dbReference type="GO" id="GO:0005956">
    <property type="term" value="C:protein kinase CK2 complex"/>
    <property type="evidence" value="ECO:0007669"/>
    <property type="project" value="InterPro"/>
</dbReference>
<evidence type="ECO:0000313" key="2">
    <source>
        <dbReference type="EMBL" id="VFT93465.1"/>
    </source>
</evidence>